<dbReference type="EMBL" id="BAABKG010000003">
    <property type="protein sequence ID" value="GAA5149254.1"/>
    <property type="molecule type" value="Genomic_DNA"/>
</dbReference>
<reference evidence="3" key="1">
    <citation type="journal article" date="2019" name="Int. J. Syst. Evol. Microbiol.">
        <title>The Global Catalogue of Microorganisms (GCM) 10K type strain sequencing project: providing services to taxonomists for standard genome sequencing and annotation.</title>
        <authorList>
            <consortium name="The Broad Institute Genomics Platform"/>
            <consortium name="The Broad Institute Genome Sequencing Center for Infectious Disease"/>
            <person name="Wu L."/>
            <person name="Ma J."/>
        </authorList>
    </citation>
    <scope>NUCLEOTIDE SEQUENCE [LARGE SCALE GENOMIC DNA]</scope>
    <source>
        <strain evidence="3">JCM 18459</strain>
    </source>
</reference>
<accession>A0ABP9PRW6</accession>
<organism evidence="2 3">
    <name type="scientific">Nocardioides marinquilinus</name>
    <dbReference type="NCBI Taxonomy" id="1210400"/>
    <lineage>
        <taxon>Bacteria</taxon>
        <taxon>Bacillati</taxon>
        <taxon>Actinomycetota</taxon>
        <taxon>Actinomycetes</taxon>
        <taxon>Propionibacteriales</taxon>
        <taxon>Nocardioidaceae</taxon>
        <taxon>Nocardioides</taxon>
    </lineage>
</organism>
<comment type="caution">
    <text evidence="2">The sequence shown here is derived from an EMBL/GenBank/DDBJ whole genome shotgun (WGS) entry which is preliminary data.</text>
</comment>
<evidence type="ECO:0000313" key="2">
    <source>
        <dbReference type="EMBL" id="GAA5149254.1"/>
    </source>
</evidence>
<gene>
    <name evidence="2" type="ORF">GCM10023340_24290</name>
</gene>
<evidence type="ECO:0000313" key="3">
    <source>
        <dbReference type="Proteomes" id="UP001500221"/>
    </source>
</evidence>
<protein>
    <submittedName>
        <fullName evidence="2">Uncharacterized protein</fullName>
    </submittedName>
</protein>
<feature type="region of interest" description="Disordered" evidence="1">
    <location>
        <begin position="180"/>
        <end position="205"/>
    </location>
</feature>
<name>A0ABP9PRW6_9ACTN</name>
<proteinExistence type="predicted"/>
<evidence type="ECO:0000256" key="1">
    <source>
        <dbReference type="SAM" id="MobiDB-lite"/>
    </source>
</evidence>
<sequence>MLTVTVAAPAHAGSWSAPDPAGDATSYAWDPEPEPCGTYTATRHDVGDLRRLSVRHGRDDVVLTTVMAGYDEVRYASVTFSIRTERRAWTLDVDRFRGRLEAVLFHDDRPETDEVDECGAAGWVSFGLRCDRLSPSADRASGRIRVVLPRSCLRDPRWVRAGVESFAGLGGGVQVLDAWEPRSRRDDDPLTPTYGPRVRRAGAAR</sequence>
<dbReference type="Proteomes" id="UP001500221">
    <property type="component" value="Unassembled WGS sequence"/>
</dbReference>
<keyword evidence="3" id="KW-1185">Reference proteome</keyword>